<dbReference type="PANTHER" id="PTHR44757">
    <property type="entry name" value="DIGUANYLATE CYCLASE DGCP"/>
    <property type="match status" value="1"/>
</dbReference>
<proteinExistence type="predicted"/>
<name>F0J3Q6_ACIMA</name>
<dbReference type="CDD" id="cd01948">
    <property type="entry name" value="EAL"/>
    <property type="match status" value="1"/>
</dbReference>
<dbReference type="PANTHER" id="PTHR44757:SF10">
    <property type="entry name" value="MEMBRANE PROTEIN"/>
    <property type="match status" value="1"/>
</dbReference>
<evidence type="ECO:0000313" key="1">
    <source>
        <dbReference type="EMBL" id="BAJ79912.1"/>
    </source>
</evidence>
<dbReference type="SMART" id="SM00052">
    <property type="entry name" value="EAL"/>
    <property type="match status" value="1"/>
</dbReference>
<dbReference type="Pfam" id="PF00563">
    <property type="entry name" value="EAL"/>
    <property type="match status" value="1"/>
</dbReference>
<dbReference type="EMBL" id="AP012035">
    <property type="protein sequence ID" value="BAJ79912.1"/>
    <property type="molecule type" value="Genomic_DNA"/>
</dbReference>
<dbReference type="KEGG" id="amv:ACMV_05650"/>
<sequence>MSASDTGRLAPNVMHFARLLRRAGLPVGPGEVIAAAEALTHVDITDRRVMRAALQAVMLRRHEHALLFDQAFSVFWRNPDAAKFAQMLAAMDGRAPREEKAAAGARRLAEAMQAAKSREQEPRPDERREIDALLSASGQERLESLDFEAMSAEEIAAAYPVDDNAGKRIGYFIWRPYRPGTAVLSRAMPILGGLLALALLTVAGFLAVVRSRSLRLQASEVRIHHLAFHDPLTGLPNRTFFNESADAALAALSGTSIALLFLDLDRFKQVNDTLGHPAGDTLIREFGARLRALVREEDMVARVGGDEFTVMLAGVAGREDVEKLCARIVESVRVPFDLDGNRVFVGLSIGVALAPDHGTDRIDLLRKADIALYSAKSTGRGRFAFFDPVMDDALRLRREIEADLRAALQESGEIVPYYQPIHAAAGHTITGFEALLRWRHPALGWISPDLFIPIAEEAGLIEMMGERVLREACTAAVNWPNRTIAVNASGPELANPGYAERVAAILRVTGLPPQRLEIEITETAANGQIGTAAENLASLRAMGVRIAIDDFGTGFSSLARLQQLRVDRVKIDRSFIHGFGDQDSDEVIVRAIIELAHARGLRVTAEGVETLEQREGLARIGCDDLQGFIFSKARPAPEIDRLVEADDAPANDMPAPQGRTA</sequence>
<dbReference type="Proteomes" id="UP000007100">
    <property type="component" value="Chromosome"/>
</dbReference>
<dbReference type="SUPFAM" id="SSF141868">
    <property type="entry name" value="EAL domain-like"/>
    <property type="match status" value="1"/>
</dbReference>
<protein>
    <submittedName>
        <fullName evidence="1">Uncharacterized protein</fullName>
    </submittedName>
</protein>
<dbReference type="AlphaFoldDB" id="F0J3Q6"/>
<dbReference type="InterPro" id="IPR043128">
    <property type="entry name" value="Rev_trsase/Diguanyl_cyclase"/>
</dbReference>
<dbReference type="InterPro" id="IPR052155">
    <property type="entry name" value="Biofilm_reg_signaling"/>
</dbReference>
<evidence type="ECO:0000313" key="2">
    <source>
        <dbReference type="Proteomes" id="UP000007100"/>
    </source>
</evidence>
<organism evidence="1 2">
    <name type="scientific">Acidiphilium multivorum (strain DSM 11245 / JCM 8867 / NBRC 100883 / AIU 301)</name>
    <dbReference type="NCBI Taxonomy" id="926570"/>
    <lineage>
        <taxon>Bacteria</taxon>
        <taxon>Pseudomonadati</taxon>
        <taxon>Pseudomonadota</taxon>
        <taxon>Alphaproteobacteria</taxon>
        <taxon>Acetobacterales</taxon>
        <taxon>Acidocellaceae</taxon>
        <taxon>Acidiphilium</taxon>
    </lineage>
</organism>
<dbReference type="PROSITE" id="PS50887">
    <property type="entry name" value="GGDEF"/>
    <property type="match status" value="1"/>
</dbReference>
<dbReference type="Gene3D" id="3.20.20.450">
    <property type="entry name" value="EAL domain"/>
    <property type="match status" value="1"/>
</dbReference>
<dbReference type="HOGENOM" id="CLU_000445_70_50_5"/>
<dbReference type="PROSITE" id="PS50883">
    <property type="entry name" value="EAL"/>
    <property type="match status" value="1"/>
</dbReference>
<dbReference type="InterPro" id="IPR035919">
    <property type="entry name" value="EAL_sf"/>
</dbReference>
<dbReference type="InterPro" id="IPR001633">
    <property type="entry name" value="EAL_dom"/>
</dbReference>
<keyword evidence="2" id="KW-1185">Reference proteome</keyword>
<dbReference type="Pfam" id="PF00990">
    <property type="entry name" value="GGDEF"/>
    <property type="match status" value="1"/>
</dbReference>
<accession>F0J3Q6</accession>
<dbReference type="InterPro" id="IPR029787">
    <property type="entry name" value="Nucleotide_cyclase"/>
</dbReference>
<gene>
    <name evidence="1" type="ordered locus">ACMV_05650</name>
</gene>
<dbReference type="SMART" id="SM00267">
    <property type="entry name" value="GGDEF"/>
    <property type="match status" value="1"/>
</dbReference>
<dbReference type="RefSeq" id="WP_013639482.1">
    <property type="nucleotide sequence ID" value="NC_015186.1"/>
</dbReference>
<dbReference type="Gene3D" id="3.30.70.270">
    <property type="match status" value="1"/>
</dbReference>
<reference evidence="1 2" key="1">
    <citation type="submission" date="2010-12" db="EMBL/GenBank/DDBJ databases">
        <title>Whole genome sequence of Acidiphilium multivorum AIU301.</title>
        <authorList>
            <person name="Narita-Yamada S."/>
            <person name="Nakamura S."/>
            <person name="Ito N."/>
            <person name="Takarada H."/>
            <person name="Katano Y."/>
            <person name="Nakazawa H."/>
            <person name="Hosoyama A."/>
            <person name="Yamada R."/>
            <person name="Fujita N."/>
        </authorList>
    </citation>
    <scope>NUCLEOTIDE SEQUENCE [LARGE SCALE GENOMIC DNA]</scope>
    <source>
        <strain evidence="2">DSM 11245 / JCM 8867 / AIU301</strain>
    </source>
</reference>
<dbReference type="SUPFAM" id="SSF55073">
    <property type="entry name" value="Nucleotide cyclase"/>
    <property type="match status" value="1"/>
</dbReference>
<dbReference type="NCBIfam" id="TIGR00254">
    <property type="entry name" value="GGDEF"/>
    <property type="match status" value="1"/>
</dbReference>
<dbReference type="InterPro" id="IPR000160">
    <property type="entry name" value="GGDEF_dom"/>
</dbReference>
<dbReference type="CDD" id="cd01949">
    <property type="entry name" value="GGDEF"/>
    <property type="match status" value="1"/>
</dbReference>